<evidence type="ECO:0000313" key="7">
    <source>
        <dbReference type="Proteomes" id="UP000245956"/>
    </source>
</evidence>
<dbReference type="GO" id="GO:0006631">
    <property type="term" value="P:fatty acid metabolic process"/>
    <property type="evidence" value="ECO:0007669"/>
    <property type="project" value="InterPro"/>
</dbReference>
<feature type="compositionally biased region" description="Basic and acidic residues" evidence="4">
    <location>
        <begin position="63"/>
        <end position="80"/>
    </location>
</feature>
<dbReference type="FunFam" id="3.30.980.10:FF:000008">
    <property type="entry name" value="Similar to alanyl-tRNA synthetase"/>
    <property type="match status" value="1"/>
</dbReference>
<feature type="domain" description="Threonyl/alanyl tRNA synthetase SAD" evidence="5">
    <location>
        <begin position="479"/>
        <end position="521"/>
    </location>
</feature>
<dbReference type="InterPro" id="IPR012947">
    <property type="entry name" value="tRNA_SAD"/>
</dbReference>
<dbReference type="PANTHER" id="PTHR48075:SF1">
    <property type="entry name" value="LAMBDA-CRYSTALLIN HOMOLOG"/>
    <property type="match status" value="1"/>
</dbReference>
<keyword evidence="3" id="KW-0560">Oxidoreductase</keyword>
<dbReference type="Pfam" id="PF02737">
    <property type="entry name" value="3HCDH_N"/>
    <property type="match status" value="1"/>
</dbReference>
<dbReference type="EMBL" id="LCWV01000012">
    <property type="protein sequence ID" value="PWI69460.1"/>
    <property type="molecule type" value="Genomic_DNA"/>
</dbReference>
<dbReference type="GO" id="GO:0005524">
    <property type="term" value="F:ATP binding"/>
    <property type="evidence" value="ECO:0007669"/>
    <property type="project" value="InterPro"/>
</dbReference>
<comment type="similarity">
    <text evidence="1">Belongs to the class-II aminoacyl-tRNA synthetase family. Alax-L subfamily.</text>
</comment>
<dbReference type="GO" id="GO:0050104">
    <property type="term" value="F:L-gulonate 3-dehydrogenase activity"/>
    <property type="evidence" value="ECO:0007669"/>
    <property type="project" value="TreeGrafter"/>
</dbReference>
<evidence type="ECO:0000313" key="6">
    <source>
        <dbReference type="EMBL" id="PWI69460.1"/>
    </source>
</evidence>
<feature type="compositionally biased region" description="Basic residues" evidence="4">
    <location>
        <begin position="1122"/>
        <end position="1134"/>
    </location>
</feature>
<dbReference type="InterPro" id="IPR036291">
    <property type="entry name" value="NAD(P)-bd_dom_sf"/>
</dbReference>
<evidence type="ECO:0000259" key="5">
    <source>
        <dbReference type="SMART" id="SM00863"/>
    </source>
</evidence>
<dbReference type="Pfam" id="PF00725">
    <property type="entry name" value="3HCDH"/>
    <property type="match status" value="1"/>
</dbReference>
<dbReference type="InterPro" id="IPR006108">
    <property type="entry name" value="3HC_DH_C"/>
</dbReference>
<feature type="region of interest" description="Disordered" evidence="4">
    <location>
        <begin position="948"/>
        <end position="997"/>
    </location>
</feature>
<reference evidence="6 7" key="1">
    <citation type="journal article" date="2016" name="Front. Microbiol.">
        <title>Genome and transcriptome sequences reveal the specific parasitism of the nematophagous Purpureocillium lilacinum 36-1.</title>
        <authorList>
            <person name="Xie J."/>
            <person name="Li S."/>
            <person name="Mo C."/>
            <person name="Xiao X."/>
            <person name="Peng D."/>
            <person name="Wang G."/>
            <person name="Xiao Y."/>
        </authorList>
    </citation>
    <scope>NUCLEOTIDE SEQUENCE [LARGE SCALE GENOMIC DNA]</scope>
    <source>
        <strain evidence="6 7">36-1</strain>
    </source>
</reference>
<dbReference type="GO" id="GO:0004812">
    <property type="term" value="F:aminoacyl-tRNA ligase activity"/>
    <property type="evidence" value="ECO:0007669"/>
    <property type="project" value="InterPro"/>
</dbReference>
<protein>
    <recommendedName>
        <fullName evidence="5">Threonyl/alanyl tRNA synthetase SAD domain-containing protein</fullName>
    </recommendedName>
</protein>
<dbReference type="GO" id="GO:0043039">
    <property type="term" value="P:tRNA aminoacylation"/>
    <property type="evidence" value="ECO:0007669"/>
    <property type="project" value="InterPro"/>
</dbReference>
<proteinExistence type="inferred from homology"/>
<dbReference type="Pfam" id="PF07973">
    <property type="entry name" value="tRNA_SAD"/>
    <property type="match status" value="1"/>
</dbReference>
<evidence type="ECO:0000256" key="1">
    <source>
        <dbReference type="ARBA" id="ARBA00008429"/>
    </source>
</evidence>
<feature type="region of interest" description="Disordered" evidence="4">
    <location>
        <begin position="60"/>
        <end position="90"/>
    </location>
</feature>
<dbReference type="Proteomes" id="UP000245956">
    <property type="component" value="Unassembled WGS sequence"/>
</dbReference>
<feature type="compositionally biased region" description="Basic and acidic residues" evidence="4">
    <location>
        <begin position="976"/>
        <end position="988"/>
    </location>
</feature>
<dbReference type="Gene3D" id="3.40.50.720">
    <property type="entry name" value="NAD(P)-binding Rossmann-like Domain"/>
    <property type="match status" value="1"/>
</dbReference>
<feature type="region of interest" description="Disordered" evidence="4">
    <location>
        <begin position="1114"/>
        <end position="1140"/>
    </location>
</feature>
<organism evidence="6 7">
    <name type="scientific">Purpureocillium lilacinum</name>
    <name type="common">Paecilomyces lilacinus</name>
    <dbReference type="NCBI Taxonomy" id="33203"/>
    <lineage>
        <taxon>Eukaryota</taxon>
        <taxon>Fungi</taxon>
        <taxon>Dikarya</taxon>
        <taxon>Ascomycota</taxon>
        <taxon>Pezizomycotina</taxon>
        <taxon>Sordariomycetes</taxon>
        <taxon>Hypocreomycetidae</taxon>
        <taxon>Hypocreales</taxon>
        <taxon>Ophiocordycipitaceae</taxon>
        <taxon>Purpureocillium</taxon>
    </lineage>
</organism>
<dbReference type="SUPFAM" id="SSF50447">
    <property type="entry name" value="Translation proteins"/>
    <property type="match status" value="1"/>
</dbReference>
<gene>
    <name evidence="6" type="ORF">PCL_01107</name>
</gene>
<comment type="caution">
    <text evidence="6">The sequence shown here is derived from an EMBL/GenBank/DDBJ whole genome shotgun (WGS) entry which is preliminary data.</text>
</comment>
<dbReference type="Gene3D" id="1.10.1040.10">
    <property type="entry name" value="N-(1-d-carboxylethyl)-l-norvaline Dehydrogenase, domain 2"/>
    <property type="match status" value="1"/>
</dbReference>
<dbReference type="SUPFAM" id="SSF55186">
    <property type="entry name" value="ThrRS/AlaRS common domain"/>
    <property type="match status" value="1"/>
</dbReference>
<dbReference type="SUPFAM" id="SSF51735">
    <property type="entry name" value="NAD(P)-binding Rossmann-fold domains"/>
    <property type="match status" value="1"/>
</dbReference>
<evidence type="ECO:0000256" key="2">
    <source>
        <dbReference type="ARBA" id="ARBA00009463"/>
    </source>
</evidence>
<dbReference type="InterPro" id="IPR009000">
    <property type="entry name" value="Transl_B-barrel_sf"/>
</dbReference>
<dbReference type="InterPro" id="IPR018163">
    <property type="entry name" value="Thr/Ala-tRNA-synth_IIc_edit"/>
</dbReference>
<dbReference type="InterPro" id="IPR008927">
    <property type="entry name" value="6-PGluconate_DH-like_C_sf"/>
</dbReference>
<dbReference type="Gene3D" id="3.30.980.10">
    <property type="entry name" value="Threonyl-trna Synthetase, Chain A, domain 2"/>
    <property type="match status" value="1"/>
</dbReference>
<comment type="similarity">
    <text evidence="2">Belongs to the 3-hydroxyacyl-CoA dehydrogenase family.</text>
</comment>
<dbReference type="AlphaFoldDB" id="A0A2U3E4M7"/>
<dbReference type="InterPro" id="IPR006176">
    <property type="entry name" value="3-OHacyl-CoA_DH_NAD-bd"/>
</dbReference>
<dbReference type="InterPro" id="IPR013328">
    <property type="entry name" value="6PGD_dom2"/>
</dbReference>
<name>A0A2U3E4M7_PURLI</name>
<dbReference type="PANTHER" id="PTHR48075">
    <property type="entry name" value="3-HYDROXYACYL-COA DEHYDROGENASE FAMILY PROTEIN"/>
    <property type="match status" value="1"/>
</dbReference>
<sequence length="1160" mass="125047">MQAAPGQRLLCHFQAPSTLCGPSVEEEVVAAHAAPQSSINHLFVNRPDRQGGIPRCRSTFQEGPREDSSEHVSQLHDMSFRPRRKRGPSLPPVVETSARVYCHLNWMSTASVDETPGHRGSSFLFALLMLGPWLLRDFVTPPLCPGPPRARNAQLRMMNEPTGIAAAAACRPSLRLHLVQRCRRRGSARAALAGDGHAWRGIFTVQAPGDASSTDWNNREWDGMAVHAAFTIHQKEDEATAMTVPARTRLSFQYDGKLLRLETAVHSVRPFADLEAANQALFKQASADEDHVVVTRETVFHPQGGGQPSDEGTLAMAAGHDVAARVPIFRVRAVRMDAVHDGQVLHLGRYIGGGDAPLAAAMAPGDVVEQAVDADKRLLYSRLHTAGHVLGSAVRSLLEAEVPGFDELKASHFPDSAACEFRGSIEGRWKAPIQARVDEYLSRAMPVEIDFWTDDDFRREGLERLIPDRGLLPPGEDRFRVVRIVGAEVYPCGGTHVDTTDQCGPTTVRKISRAKGISRVSYAVAANSDVGGGQPTSTVTPRLIQSSNLCNWNGSAIPDLPIMTDTTPTSSAPDMRIALIGAGTIGLSLAALHLTHLPDASQLTIMDVRPDLESYVATVLPTYLPPGLRKLAAEVKLTSSVADAVAGCTIVQESGPEKLAFKTQLWAEVERVAPPDALLWTSTSGIPASQQNAGMTDKTRLLVVHPFNPPHILPLLEIVPSPQTSQAVVAKTMDFWRRIGREPILLSREITGFVAGRLAWALLREAIHLVDEDVVTVEQLDRIIQTSMGPRWAYAGPFKSFQAGGGPGGLRALLGNVGGTVQACWDDGGRVNMGGPWESKVFAQADEAYGQPDLEERDRANRMVLRACLGMNASQFVCKYPSRSRNRLQSGQCESSSALSESSEVGAAARLHVCASGDAAMNAGSAQGQAKSTLFAAERLLWHPTTRPRTAAGAADGGSGVTALPSPTHLTANDARAGRRIAESRERGASAPIPDLKPPFRAAQESLLSGRSILPVVMLAKSSSIRTLHVLRGLGSPACLPCGRPDPRVLPPPAAFHQCPATQILALTERDDGHTLAARIYEHRAAQAAPALVAPRQTMAHLAGDLRSRESWEFRGRPTQHQQHRRRAALRRASSRTPAQTAGLLADLAARQSSGYQVVE</sequence>
<dbReference type="Gene3D" id="2.40.30.130">
    <property type="match status" value="1"/>
</dbReference>
<dbReference type="SMART" id="SM00863">
    <property type="entry name" value="tRNA_SAD"/>
    <property type="match status" value="1"/>
</dbReference>
<evidence type="ECO:0000256" key="4">
    <source>
        <dbReference type="SAM" id="MobiDB-lite"/>
    </source>
</evidence>
<dbReference type="SUPFAM" id="SSF48179">
    <property type="entry name" value="6-phosphogluconate dehydrogenase C-terminal domain-like"/>
    <property type="match status" value="1"/>
</dbReference>
<accession>A0A2U3E4M7</accession>
<evidence type="ECO:0000256" key="3">
    <source>
        <dbReference type="ARBA" id="ARBA00023002"/>
    </source>
</evidence>
<dbReference type="GO" id="GO:0070403">
    <property type="term" value="F:NAD+ binding"/>
    <property type="evidence" value="ECO:0007669"/>
    <property type="project" value="InterPro"/>
</dbReference>